<comment type="caution">
    <text evidence="1">The sequence shown here is derived from an EMBL/GenBank/DDBJ whole genome shotgun (WGS) entry which is preliminary data.</text>
</comment>
<dbReference type="AlphaFoldDB" id="A0A7X1F8H8"/>
<accession>A0A7X1F8H8</accession>
<evidence type="ECO:0000313" key="1">
    <source>
        <dbReference type="EMBL" id="MBC2652301.1"/>
    </source>
</evidence>
<evidence type="ECO:0000313" key="2">
    <source>
        <dbReference type="Proteomes" id="UP000520156"/>
    </source>
</evidence>
<dbReference type="EMBL" id="JACLAU010000017">
    <property type="protein sequence ID" value="MBC2652301.1"/>
    <property type="molecule type" value="Genomic_DNA"/>
</dbReference>
<sequence>MTLSYEFVIARAEQATREADEAQLSNVRDRALRSAAAWQVMADRIVKHAEERAEALRAKQVEQSAAG</sequence>
<dbReference type="Proteomes" id="UP000520156">
    <property type="component" value="Unassembled WGS sequence"/>
</dbReference>
<gene>
    <name evidence="1" type="ORF">H7F49_11330</name>
</gene>
<dbReference type="RefSeq" id="WP_185683711.1">
    <property type="nucleotide sequence ID" value="NZ_JACLAU010000017.1"/>
</dbReference>
<proteinExistence type="predicted"/>
<protein>
    <submittedName>
        <fullName evidence="1">Uncharacterized protein</fullName>
    </submittedName>
</protein>
<organism evidence="1 2">
    <name type="scientific">Novosphingobium aerophilum</name>
    <dbReference type="NCBI Taxonomy" id="2839843"/>
    <lineage>
        <taxon>Bacteria</taxon>
        <taxon>Pseudomonadati</taxon>
        <taxon>Pseudomonadota</taxon>
        <taxon>Alphaproteobacteria</taxon>
        <taxon>Sphingomonadales</taxon>
        <taxon>Sphingomonadaceae</taxon>
        <taxon>Novosphingobium</taxon>
    </lineage>
</organism>
<name>A0A7X1F8H8_9SPHN</name>
<keyword evidence="2" id="KW-1185">Reference proteome</keyword>
<reference evidence="1 2" key="1">
    <citation type="submission" date="2020-08" db="EMBL/GenBank/DDBJ databases">
        <title>The genome sequence of Novosphingobium flavum 4Y4.</title>
        <authorList>
            <person name="Liu Y."/>
        </authorList>
    </citation>
    <scope>NUCLEOTIDE SEQUENCE [LARGE SCALE GENOMIC DNA]</scope>
    <source>
        <strain evidence="1 2">4Y4</strain>
    </source>
</reference>